<name>A0ABR2FF21_9ROSI</name>
<comment type="caution">
    <text evidence="2">The sequence shown here is derived from an EMBL/GenBank/DDBJ whole genome shotgun (WGS) entry which is preliminary data.</text>
</comment>
<proteinExistence type="predicted"/>
<evidence type="ECO:0000313" key="3">
    <source>
        <dbReference type="Proteomes" id="UP001472677"/>
    </source>
</evidence>
<evidence type="ECO:0000256" key="1">
    <source>
        <dbReference type="SAM" id="MobiDB-lite"/>
    </source>
</evidence>
<keyword evidence="3" id="KW-1185">Reference proteome</keyword>
<protein>
    <submittedName>
        <fullName evidence="2">Uncharacterized protein</fullName>
    </submittedName>
</protein>
<sequence length="109" mass="12575">MPMKEISWNVFLPYEEKHDKLSFQLSKSLQIMNVLGTEKRKALVDHNDDEMFSASKRREILEAGNEDIEYMEMEDVHVLPGNSNTDGIQNVNEENNDVDDLAKDHPKLA</sequence>
<dbReference type="EMBL" id="JBBPBM010000006">
    <property type="protein sequence ID" value="KAK8579369.1"/>
    <property type="molecule type" value="Genomic_DNA"/>
</dbReference>
<organism evidence="2 3">
    <name type="scientific">Hibiscus sabdariffa</name>
    <name type="common">roselle</name>
    <dbReference type="NCBI Taxonomy" id="183260"/>
    <lineage>
        <taxon>Eukaryota</taxon>
        <taxon>Viridiplantae</taxon>
        <taxon>Streptophyta</taxon>
        <taxon>Embryophyta</taxon>
        <taxon>Tracheophyta</taxon>
        <taxon>Spermatophyta</taxon>
        <taxon>Magnoliopsida</taxon>
        <taxon>eudicotyledons</taxon>
        <taxon>Gunneridae</taxon>
        <taxon>Pentapetalae</taxon>
        <taxon>rosids</taxon>
        <taxon>malvids</taxon>
        <taxon>Malvales</taxon>
        <taxon>Malvaceae</taxon>
        <taxon>Malvoideae</taxon>
        <taxon>Hibiscus</taxon>
    </lineage>
</organism>
<accession>A0ABR2FF21</accession>
<evidence type="ECO:0000313" key="2">
    <source>
        <dbReference type="EMBL" id="KAK8579369.1"/>
    </source>
</evidence>
<gene>
    <name evidence="2" type="ORF">V6N12_069695</name>
</gene>
<feature type="compositionally biased region" description="Basic and acidic residues" evidence="1">
    <location>
        <begin position="100"/>
        <end position="109"/>
    </location>
</feature>
<reference evidence="2 3" key="1">
    <citation type="journal article" date="2024" name="G3 (Bethesda)">
        <title>Genome assembly of Hibiscus sabdariffa L. provides insights into metabolisms of medicinal natural products.</title>
        <authorList>
            <person name="Kim T."/>
        </authorList>
    </citation>
    <scope>NUCLEOTIDE SEQUENCE [LARGE SCALE GENOMIC DNA]</scope>
    <source>
        <strain evidence="2">TK-2024</strain>
        <tissue evidence="2">Old leaves</tissue>
    </source>
</reference>
<feature type="region of interest" description="Disordered" evidence="1">
    <location>
        <begin position="81"/>
        <end position="109"/>
    </location>
</feature>
<dbReference type="Proteomes" id="UP001472677">
    <property type="component" value="Unassembled WGS sequence"/>
</dbReference>